<sequence>MKKEDFVYSNKLYTLYKERSLNNENSQGILYPFYFSDKLISDKKDFGTSFCIYSIYENKKLLGQITTNQITLNSSKPNNKLPIMYLVINNEEKLMCTDLITKLIERIKLDFAHIKYFYCFNHKVTNLHKDWSSTPSRRYKNNKINLIANNW</sequence>
<proteinExistence type="predicted"/>
<reference evidence="1 2" key="1">
    <citation type="submission" date="2019-11" db="EMBL/GenBank/DDBJ databases">
        <title>Genome of Strain BIT-d1.</title>
        <authorList>
            <person name="Yang Y."/>
        </authorList>
    </citation>
    <scope>NUCLEOTIDE SEQUENCE [LARGE SCALE GENOMIC DNA]</scope>
    <source>
        <strain evidence="1 2">BIT-d1</strain>
    </source>
</reference>
<evidence type="ECO:0000313" key="1">
    <source>
        <dbReference type="EMBL" id="MTG97839.1"/>
    </source>
</evidence>
<evidence type="ECO:0000313" key="2">
    <source>
        <dbReference type="Proteomes" id="UP000438760"/>
    </source>
</evidence>
<accession>A0A6I3LEE9</accession>
<gene>
    <name evidence="1" type="ORF">GJV76_06740</name>
</gene>
<dbReference type="Proteomes" id="UP000438760">
    <property type="component" value="Unassembled WGS sequence"/>
</dbReference>
<dbReference type="RefSeq" id="WP_155091878.1">
    <property type="nucleotide sequence ID" value="NZ_CP102754.1"/>
</dbReference>
<keyword evidence="2" id="KW-1185">Reference proteome</keyword>
<name>A0A6I3LEE9_9FLAO</name>
<comment type="caution">
    <text evidence="1">The sequence shown here is derived from an EMBL/GenBank/DDBJ whole genome shotgun (WGS) entry which is preliminary data.</text>
</comment>
<protein>
    <submittedName>
        <fullName evidence="1">Uncharacterized protein</fullName>
    </submittedName>
</protein>
<organism evidence="1 2">
    <name type="scientific">Myroides albus</name>
    <dbReference type="NCBI Taxonomy" id="2562892"/>
    <lineage>
        <taxon>Bacteria</taxon>
        <taxon>Pseudomonadati</taxon>
        <taxon>Bacteroidota</taxon>
        <taxon>Flavobacteriia</taxon>
        <taxon>Flavobacteriales</taxon>
        <taxon>Flavobacteriaceae</taxon>
        <taxon>Myroides</taxon>
    </lineage>
</organism>
<dbReference type="EMBL" id="WMJX01000010">
    <property type="protein sequence ID" value="MTG97839.1"/>
    <property type="molecule type" value="Genomic_DNA"/>
</dbReference>
<dbReference type="AlphaFoldDB" id="A0A6I3LEE9"/>